<dbReference type="PANTHER" id="PTHR12652">
    <property type="entry name" value="PEROXISOMAL BIOGENESIS FACTOR 11"/>
    <property type="match status" value="1"/>
</dbReference>
<comment type="subcellular location">
    <subcellularLocation>
        <location evidence="4">Peroxisome membrane</location>
    </subcellularLocation>
</comment>
<evidence type="ECO:0000256" key="2">
    <source>
        <dbReference type="ARBA" id="ARBA00023136"/>
    </source>
</evidence>
<evidence type="ECO:0000256" key="3">
    <source>
        <dbReference type="ARBA" id="ARBA00023140"/>
    </source>
</evidence>
<keyword evidence="6" id="KW-1185">Reference proteome</keyword>
<dbReference type="PANTHER" id="PTHR12652:SF25">
    <property type="entry name" value="MICROBODY (PEROXISOME) PROLIFERATION PROTEIN PEROXIN 11C (EUROFUNG)"/>
    <property type="match status" value="1"/>
</dbReference>
<reference evidence="5" key="2">
    <citation type="submission" date="2020-02" db="EMBL/GenBank/DDBJ databases">
        <authorList>
            <person name="Gilchrist C.L.M."/>
            <person name="Chooi Y.-H."/>
        </authorList>
    </citation>
    <scope>NUCLEOTIDE SEQUENCE</scope>
    <source>
        <strain evidence="5">MST-FP2251</strain>
    </source>
</reference>
<name>A0AAD4CTQ7_ASPNN</name>
<evidence type="ECO:0000256" key="4">
    <source>
        <dbReference type="ARBA" id="ARBA00046271"/>
    </source>
</evidence>
<keyword evidence="2" id="KW-0472">Membrane</keyword>
<dbReference type="GO" id="GO:0005778">
    <property type="term" value="C:peroxisomal membrane"/>
    <property type="evidence" value="ECO:0007669"/>
    <property type="project" value="UniProtKB-SubCell"/>
</dbReference>
<protein>
    <submittedName>
        <fullName evidence="5">Uncharacterized protein</fullName>
    </submittedName>
</protein>
<dbReference type="Proteomes" id="UP001194746">
    <property type="component" value="Unassembled WGS sequence"/>
</dbReference>
<keyword evidence="3" id="KW-0576">Peroxisome</keyword>
<keyword evidence="1" id="KW-0962">Peroxisome biogenesis</keyword>
<dbReference type="GO" id="GO:0016559">
    <property type="term" value="P:peroxisome fission"/>
    <property type="evidence" value="ECO:0007669"/>
    <property type="project" value="InterPro"/>
</dbReference>
<organism evidence="5 6">
    <name type="scientific">Aspergillus nanangensis</name>
    <dbReference type="NCBI Taxonomy" id="2582783"/>
    <lineage>
        <taxon>Eukaryota</taxon>
        <taxon>Fungi</taxon>
        <taxon>Dikarya</taxon>
        <taxon>Ascomycota</taxon>
        <taxon>Pezizomycotina</taxon>
        <taxon>Eurotiomycetes</taxon>
        <taxon>Eurotiomycetidae</taxon>
        <taxon>Eurotiales</taxon>
        <taxon>Aspergillaceae</taxon>
        <taxon>Aspergillus</taxon>
        <taxon>Aspergillus subgen. Circumdati</taxon>
    </lineage>
</organism>
<gene>
    <name evidence="5" type="ORF">FE257_003583</name>
</gene>
<sequence length="242" mass="27114">MDPAPHEKQVIRRIGKLLESSAGLSAALATLNFSVNLGAHISARPPPRLVTPAFISTASLTSLGQLLSDCRKTLRLTALIPLYLRLKSVRSSKTVNAADRWFLLAQYGAFAIFQGLENICHLHAKGVLPPSLVNKRGGLTQWIRWSCRIWCLGLTIGLMRLWHNTWNPKSTDKPKTVEEKIVLDRKWWDELKVVMCWLPVAINSSFYPEGVKFMNPRTVATFSLLASWTNLAARWRATAVGQ</sequence>
<evidence type="ECO:0000313" key="5">
    <source>
        <dbReference type="EMBL" id="KAF9891572.1"/>
    </source>
</evidence>
<accession>A0AAD4CTQ7</accession>
<reference evidence="5" key="1">
    <citation type="journal article" date="2019" name="Beilstein J. Org. Chem.">
        <title>Nanangenines: drimane sesquiterpenoids as the dominant metabolite cohort of a novel Australian fungus, Aspergillus nanangensis.</title>
        <authorList>
            <person name="Lacey H.J."/>
            <person name="Gilchrist C.L.M."/>
            <person name="Crombie A."/>
            <person name="Kalaitzis J.A."/>
            <person name="Vuong D."/>
            <person name="Rutledge P.J."/>
            <person name="Turner P."/>
            <person name="Pitt J.I."/>
            <person name="Lacey E."/>
            <person name="Chooi Y.H."/>
            <person name="Piggott A.M."/>
        </authorList>
    </citation>
    <scope>NUCLEOTIDE SEQUENCE</scope>
    <source>
        <strain evidence="5">MST-FP2251</strain>
    </source>
</reference>
<dbReference type="EMBL" id="VCAU01000017">
    <property type="protein sequence ID" value="KAF9891572.1"/>
    <property type="molecule type" value="Genomic_DNA"/>
</dbReference>
<evidence type="ECO:0000313" key="6">
    <source>
        <dbReference type="Proteomes" id="UP001194746"/>
    </source>
</evidence>
<proteinExistence type="predicted"/>
<dbReference type="Pfam" id="PF05648">
    <property type="entry name" value="PEX11"/>
    <property type="match status" value="1"/>
</dbReference>
<dbReference type="InterPro" id="IPR008733">
    <property type="entry name" value="PEX11"/>
</dbReference>
<dbReference type="AlphaFoldDB" id="A0AAD4CTQ7"/>
<comment type="caution">
    <text evidence="5">The sequence shown here is derived from an EMBL/GenBank/DDBJ whole genome shotgun (WGS) entry which is preliminary data.</text>
</comment>
<evidence type="ECO:0000256" key="1">
    <source>
        <dbReference type="ARBA" id="ARBA00022593"/>
    </source>
</evidence>